<reference evidence="3" key="1">
    <citation type="submission" date="2025-08" db="UniProtKB">
        <authorList>
            <consortium name="RefSeq"/>
        </authorList>
    </citation>
    <scope>IDENTIFICATION</scope>
    <source>
        <tissue evidence="3">Liver</tissue>
    </source>
</reference>
<dbReference type="InterPro" id="IPR007397">
    <property type="entry name" value="F-box-assoc_dom"/>
</dbReference>
<feature type="domain" description="FBA" evidence="1">
    <location>
        <begin position="1"/>
        <end position="178"/>
    </location>
</feature>
<evidence type="ECO:0000259" key="1">
    <source>
        <dbReference type="PROSITE" id="PS51114"/>
    </source>
</evidence>
<dbReference type="GeneID" id="103059618"/>
<organism evidence="2 3">
    <name type="scientific">Python bivittatus</name>
    <name type="common">Burmese python</name>
    <name type="synonym">Python molurus bivittatus</name>
    <dbReference type="NCBI Taxonomy" id="176946"/>
    <lineage>
        <taxon>Eukaryota</taxon>
        <taxon>Metazoa</taxon>
        <taxon>Chordata</taxon>
        <taxon>Craniata</taxon>
        <taxon>Vertebrata</taxon>
        <taxon>Euteleostomi</taxon>
        <taxon>Lepidosauria</taxon>
        <taxon>Squamata</taxon>
        <taxon>Bifurcata</taxon>
        <taxon>Unidentata</taxon>
        <taxon>Episquamata</taxon>
        <taxon>Toxicofera</taxon>
        <taxon>Serpentes</taxon>
        <taxon>Henophidia</taxon>
        <taxon>Pythonidae</taxon>
        <taxon>Python</taxon>
    </lineage>
</organism>
<dbReference type="GO" id="GO:0019005">
    <property type="term" value="C:SCF ubiquitin ligase complex"/>
    <property type="evidence" value="ECO:0007669"/>
    <property type="project" value="TreeGrafter"/>
</dbReference>
<name>A0A9F2NNY4_PYTBI</name>
<dbReference type="OMA" id="NTRPDIE"/>
<feature type="non-terminal residue" evidence="3">
    <location>
        <position position="1"/>
    </location>
</feature>
<dbReference type="GO" id="GO:0036503">
    <property type="term" value="P:ERAD pathway"/>
    <property type="evidence" value="ECO:0007669"/>
    <property type="project" value="TreeGrafter"/>
</dbReference>
<dbReference type="GO" id="GO:0006516">
    <property type="term" value="P:glycoprotein catabolic process"/>
    <property type="evidence" value="ECO:0007669"/>
    <property type="project" value="TreeGrafter"/>
</dbReference>
<dbReference type="Pfam" id="PF04300">
    <property type="entry name" value="FBA"/>
    <property type="match status" value="1"/>
</dbReference>
<sequence length="182" mass="21507">CSLRRNLLRNPCAEEGFDHWLKESDEGDRWKIEVFPGDHGRNFPHPHVQKYFVTSYDLCLKCQLVTLRDHGYWNQLMDEVKPDIVVSDWYAARYDCGCRYQICVQLLSRDYIVLHEFLPEEVVIEQWSDAEWREVSHTFHNYPSGVRHVLFKHGGQDTQFWAGWYGVRVTNSSITLGPRMAD</sequence>
<dbReference type="GO" id="GO:0061630">
    <property type="term" value="F:ubiquitin protein ligase activity"/>
    <property type="evidence" value="ECO:0007669"/>
    <property type="project" value="TreeGrafter"/>
</dbReference>
<dbReference type="GO" id="GO:0031146">
    <property type="term" value="P:SCF-dependent proteasomal ubiquitin-dependent protein catabolic process"/>
    <property type="evidence" value="ECO:0007669"/>
    <property type="project" value="TreeGrafter"/>
</dbReference>
<dbReference type="Proteomes" id="UP000695026">
    <property type="component" value="Unplaced"/>
</dbReference>
<gene>
    <name evidence="3" type="primary">LOC103059618</name>
</gene>
<dbReference type="PANTHER" id="PTHR12125">
    <property type="entry name" value="F-BOX ONLY PROTEIN 6-LIKE PROTEIN"/>
    <property type="match status" value="1"/>
</dbReference>
<accession>A0A9F2NNY4</accession>
<dbReference type="FunFam" id="2.60.120.260:FF:000012">
    <property type="entry name" value="F-box only protein 2"/>
    <property type="match status" value="1"/>
</dbReference>
<dbReference type="RefSeq" id="XP_007420170.1">
    <property type="nucleotide sequence ID" value="XM_007420108.2"/>
</dbReference>
<dbReference type="InterPro" id="IPR008979">
    <property type="entry name" value="Galactose-bd-like_sf"/>
</dbReference>
<evidence type="ECO:0000313" key="3">
    <source>
        <dbReference type="RefSeq" id="XP_007420170.1"/>
    </source>
</evidence>
<dbReference type="KEGG" id="pbi:103059618"/>
<keyword evidence="2" id="KW-1185">Reference proteome</keyword>
<dbReference type="GO" id="GO:0005737">
    <property type="term" value="C:cytoplasm"/>
    <property type="evidence" value="ECO:0007669"/>
    <property type="project" value="UniProtKB-ARBA"/>
</dbReference>
<dbReference type="Gene3D" id="2.60.120.260">
    <property type="entry name" value="Galactose-binding domain-like"/>
    <property type="match status" value="1"/>
</dbReference>
<dbReference type="InterPro" id="IPR039752">
    <property type="entry name" value="F-box_only"/>
</dbReference>
<dbReference type="PROSITE" id="PS51114">
    <property type="entry name" value="FBA"/>
    <property type="match status" value="1"/>
</dbReference>
<dbReference type="PANTHER" id="PTHR12125:SF12">
    <property type="entry name" value="F-BOX ONLY PROTEIN 6"/>
    <property type="match status" value="1"/>
</dbReference>
<proteinExistence type="predicted"/>
<dbReference type="SMART" id="SM01198">
    <property type="entry name" value="FBA"/>
    <property type="match status" value="1"/>
</dbReference>
<dbReference type="AlphaFoldDB" id="A0A9F2NNY4"/>
<evidence type="ECO:0000313" key="2">
    <source>
        <dbReference type="Proteomes" id="UP000695026"/>
    </source>
</evidence>
<protein>
    <submittedName>
        <fullName evidence="3">F-box only protein 6</fullName>
    </submittedName>
</protein>
<dbReference type="OrthoDB" id="1107553at2759"/>
<dbReference type="SUPFAM" id="SSF49785">
    <property type="entry name" value="Galactose-binding domain-like"/>
    <property type="match status" value="1"/>
</dbReference>